<sequence length="189" mass="21624">MAVESLSTQDRLEELDAGERAVRAAFTLSYQDLPPRRQRLFRRLGLHPGDDFDAPAAAALDNIPVPVARRELGALYVDHLLEETAAGRFRLHDLLRDYARTLVAEDADDDRERAQARLLSYYEHTAFRASRRLARITRLRAVPVDVPPSSVRVFTNAREAARWLRVEQDNLLAWLDHGARQQLSEITMR</sequence>
<accession>A0A6I3KRT2</accession>
<evidence type="ECO:0000313" key="2">
    <source>
        <dbReference type="Proteomes" id="UP000432464"/>
    </source>
</evidence>
<name>A0A6I3KRT2_9NOCA</name>
<comment type="caution">
    <text evidence="1">The sequence shown here is derived from an EMBL/GenBank/DDBJ whole genome shotgun (WGS) entry which is preliminary data.</text>
</comment>
<evidence type="ECO:0000313" key="1">
    <source>
        <dbReference type="EMBL" id="MTE13463.1"/>
    </source>
</evidence>
<proteinExistence type="predicted"/>
<protein>
    <submittedName>
        <fullName evidence="1">Uncharacterized protein</fullName>
    </submittedName>
</protein>
<gene>
    <name evidence="1" type="ORF">GLP40_11845</name>
</gene>
<keyword evidence="2" id="KW-1185">Reference proteome</keyword>
<dbReference type="EMBL" id="WMBB01000005">
    <property type="protein sequence ID" value="MTE13463.1"/>
    <property type="molecule type" value="Genomic_DNA"/>
</dbReference>
<dbReference type="AlphaFoldDB" id="A0A6I3KRT2"/>
<reference evidence="1 2" key="1">
    <citation type="submission" date="2019-11" db="EMBL/GenBank/DDBJ databases">
        <title>Nocardia sp. nov. CT2-14 isolated from soil.</title>
        <authorList>
            <person name="Kanchanasin P."/>
            <person name="Tanasupawat S."/>
            <person name="Yuki M."/>
            <person name="Kudo T."/>
        </authorList>
    </citation>
    <scope>NUCLEOTIDE SEQUENCE [LARGE SCALE GENOMIC DNA]</scope>
    <source>
        <strain evidence="1 2">CT2-14</strain>
    </source>
</reference>
<dbReference type="RefSeq" id="WP_154787935.1">
    <property type="nucleotide sequence ID" value="NZ_WMBB01000005.1"/>
</dbReference>
<dbReference type="Proteomes" id="UP000432464">
    <property type="component" value="Unassembled WGS sequence"/>
</dbReference>
<organism evidence="1 2">
    <name type="scientific">Nocardia aurantiaca</name>
    <dbReference type="NCBI Taxonomy" id="2675850"/>
    <lineage>
        <taxon>Bacteria</taxon>
        <taxon>Bacillati</taxon>
        <taxon>Actinomycetota</taxon>
        <taxon>Actinomycetes</taxon>
        <taxon>Mycobacteriales</taxon>
        <taxon>Nocardiaceae</taxon>
        <taxon>Nocardia</taxon>
    </lineage>
</organism>